<gene>
    <name evidence="1" type="ORF">ACFQ4H_00710</name>
</gene>
<evidence type="ECO:0000313" key="1">
    <source>
        <dbReference type="EMBL" id="MFD1319602.1"/>
    </source>
</evidence>
<name>A0ABW3Y5B7_9ACTN</name>
<dbReference type="Proteomes" id="UP001597260">
    <property type="component" value="Unassembled WGS sequence"/>
</dbReference>
<protein>
    <submittedName>
        <fullName evidence="1">Uncharacterized protein</fullName>
    </submittedName>
</protein>
<sequence length="501" mass="55216">MQTEESAAVTGPAWTSSRSGTYPGRFPLSVERHTMNLVDRLVPGVTTVTLNARYYALHGLVASEVDRRGLNLAAAQNLLRRAEVTIGAVSTRHYQRNPAAHEALSRPHAYDTILPQVRAGQVDLDRLAAPQVYAQPNWGFWPAYRGSEMLLRIVTRTNEIGPGERLDQSAVQAGLRDVLELLDEKTLDVDLLDAYEELCVCRAVDSPDGAWLARLLAASGTDADGTRAAVRRQTLRMIARCLQLTEVYQVSTDVSQFVAYAPESFEDRVLTSLDLTAEWRGLILRNHSVAAWRGLWAWLVNGMSGLTTRSQFTDRFAEALPDVAVADFLAGLPHTSTPAGRAAPAEHDPDLDAAATPVRCLGVLCLGARRAMELRGRELHGFQGHDPEDIFEELAPAWLAAQLDRWKPRSLRDFARWLAEVMLNRSQRLALAKARRDPRSGTLKIPTRVHTRDEFVFRDSVESSGGAALRWDQLAGILAGAGLLSRVDGVWTLGPRGDLIV</sequence>
<reference evidence="2" key="1">
    <citation type="journal article" date="2019" name="Int. J. Syst. Evol. Microbiol.">
        <title>The Global Catalogue of Microorganisms (GCM) 10K type strain sequencing project: providing services to taxonomists for standard genome sequencing and annotation.</title>
        <authorList>
            <consortium name="The Broad Institute Genomics Platform"/>
            <consortium name="The Broad Institute Genome Sequencing Center for Infectious Disease"/>
            <person name="Wu L."/>
            <person name="Ma J."/>
        </authorList>
    </citation>
    <scope>NUCLEOTIDE SEQUENCE [LARGE SCALE GENOMIC DNA]</scope>
    <source>
        <strain evidence="2">JCM 31037</strain>
    </source>
</reference>
<proteinExistence type="predicted"/>
<evidence type="ECO:0000313" key="2">
    <source>
        <dbReference type="Proteomes" id="UP001597260"/>
    </source>
</evidence>
<accession>A0ABW3Y5B7</accession>
<organism evidence="1 2">
    <name type="scientific">Micromonospora sonneratiae</name>
    <dbReference type="NCBI Taxonomy" id="1184706"/>
    <lineage>
        <taxon>Bacteria</taxon>
        <taxon>Bacillati</taxon>
        <taxon>Actinomycetota</taxon>
        <taxon>Actinomycetes</taxon>
        <taxon>Micromonosporales</taxon>
        <taxon>Micromonosporaceae</taxon>
        <taxon>Micromonospora</taxon>
    </lineage>
</organism>
<comment type="caution">
    <text evidence="1">The sequence shown here is derived from an EMBL/GenBank/DDBJ whole genome shotgun (WGS) entry which is preliminary data.</text>
</comment>
<dbReference type="RefSeq" id="WP_377565635.1">
    <property type="nucleotide sequence ID" value="NZ_JBHTMP010000001.1"/>
</dbReference>
<dbReference type="EMBL" id="JBHTMP010000001">
    <property type="protein sequence ID" value="MFD1319602.1"/>
    <property type="molecule type" value="Genomic_DNA"/>
</dbReference>
<keyword evidence="2" id="KW-1185">Reference proteome</keyword>